<dbReference type="GeneID" id="25296166"/>
<dbReference type="Gene3D" id="1.10.630.10">
    <property type="entry name" value="Cytochrome P450"/>
    <property type="match status" value="1"/>
</dbReference>
<evidence type="ECO:0000256" key="6">
    <source>
        <dbReference type="ARBA" id="ARBA00023033"/>
    </source>
</evidence>
<keyword evidence="10" id="KW-1185">Reference proteome</keyword>
<keyword evidence="7" id="KW-0349">Heme</keyword>
<comment type="similarity">
    <text evidence="2">Belongs to the cytochrome P450 family.</text>
</comment>
<dbReference type="CDD" id="cd11065">
    <property type="entry name" value="CYP64-like"/>
    <property type="match status" value="1"/>
</dbReference>
<evidence type="ECO:0000256" key="8">
    <source>
        <dbReference type="SAM" id="Phobius"/>
    </source>
</evidence>
<dbReference type="InterPro" id="IPR001128">
    <property type="entry name" value="Cyt_P450"/>
</dbReference>
<evidence type="ECO:0000313" key="10">
    <source>
        <dbReference type="Proteomes" id="UP000053617"/>
    </source>
</evidence>
<sequence length="547" mass="62451">MALYVAGSAILAIIGFGIYLLLFVGRRGRYLPPGNVEAPSLDVGELQHLIDWVQGLPHFRSLEMLTKFHRKEYISEWAKEYGGIYSVKFGPGTAIVLTDRRLVKELLDKKSSIFSGRPTSYVSGDIITSGDHLLVMDYGPKWRELRKLVHQDFAESVCEREYVKIQEAEAVQMLRDFVNAPEHYMLHPKRFSNSVVMSILFGARTPSYTTPHMTRLYELLENWSEVMEIGATPPVDFFPFLKWVPERFLGHWVSRATKVKREMDSLYGDVVRSVIKRREEKGSKGSFMDKVLDKQGKLNLSPHQLYFLGGVAMEGGSDTSSSCILSFLKAMTCYPEVQKRAQAEIDAVMDQYRSPQWSDYSKLPYVSQVVKEAMRWRPVGPLGFPHALTEGKSIHGMFLPKGSIVILNIWGLHNDESRFPNPDKFDPDRYAGRTLLAPEYAVSADYESRDHYMYGTGRRLCPGIHLAERNLFLGMSKLLWAFSFEKEVDANGRVMEPDQSYETGYSEGFLVCTKPFPCKIIPRSQKRVETIMKEFEQAGVEVFSKFD</sequence>
<evidence type="ECO:0000256" key="7">
    <source>
        <dbReference type="PIRSR" id="PIRSR602401-1"/>
    </source>
</evidence>
<keyword evidence="5 7" id="KW-0408">Iron</keyword>
<dbReference type="PANTHER" id="PTHR46300:SF2">
    <property type="entry name" value="CYTOCHROME P450 MONOOXYGENASE ALNH-RELATED"/>
    <property type="match status" value="1"/>
</dbReference>
<dbReference type="GO" id="GO:0005506">
    <property type="term" value="F:iron ion binding"/>
    <property type="evidence" value="ECO:0007669"/>
    <property type="project" value="InterPro"/>
</dbReference>
<evidence type="ECO:0000256" key="2">
    <source>
        <dbReference type="ARBA" id="ARBA00010617"/>
    </source>
</evidence>
<dbReference type="SUPFAM" id="SSF48264">
    <property type="entry name" value="Cytochrome P450"/>
    <property type="match status" value="1"/>
</dbReference>
<dbReference type="VEuPathDB" id="FungiDB:Z518_08095"/>
<keyword evidence="8" id="KW-0472">Membrane</keyword>
<keyword evidence="3 7" id="KW-0479">Metal-binding</keyword>
<dbReference type="PRINTS" id="PR00463">
    <property type="entry name" value="EP450I"/>
</dbReference>
<feature type="binding site" description="axial binding residue" evidence="7">
    <location>
        <position position="461"/>
    </location>
    <ligand>
        <name>heme</name>
        <dbReference type="ChEBI" id="CHEBI:30413"/>
    </ligand>
    <ligandPart>
        <name>Fe</name>
        <dbReference type="ChEBI" id="CHEBI:18248"/>
    </ligandPart>
</feature>
<dbReference type="STRING" id="1442369.A0A0D2IFW3"/>
<dbReference type="GO" id="GO:0020037">
    <property type="term" value="F:heme binding"/>
    <property type="evidence" value="ECO:0007669"/>
    <property type="project" value="InterPro"/>
</dbReference>
<reference evidence="9 10" key="1">
    <citation type="submission" date="2015-01" db="EMBL/GenBank/DDBJ databases">
        <title>The Genome Sequence of Rhinocladiella mackenzie CBS 650.93.</title>
        <authorList>
            <consortium name="The Broad Institute Genomics Platform"/>
            <person name="Cuomo C."/>
            <person name="de Hoog S."/>
            <person name="Gorbushina A."/>
            <person name="Stielow B."/>
            <person name="Teixiera M."/>
            <person name="Abouelleil A."/>
            <person name="Chapman S.B."/>
            <person name="Priest M."/>
            <person name="Young S.K."/>
            <person name="Wortman J."/>
            <person name="Nusbaum C."/>
            <person name="Birren B."/>
        </authorList>
    </citation>
    <scope>NUCLEOTIDE SEQUENCE [LARGE SCALE GENOMIC DNA]</scope>
    <source>
        <strain evidence="9 10">CBS 650.93</strain>
    </source>
</reference>
<comment type="cofactor">
    <cofactor evidence="1 7">
        <name>heme</name>
        <dbReference type="ChEBI" id="CHEBI:30413"/>
    </cofactor>
</comment>
<keyword evidence="8" id="KW-0812">Transmembrane</keyword>
<feature type="transmembrane region" description="Helical" evidence="8">
    <location>
        <begin position="6"/>
        <end position="24"/>
    </location>
</feature>
<evidence type="ECO:0000256" key="4">
    <source>
        <dbReference type="ARBA" id="ARBA00023002"/>
    </source>
</evidence>
<accession>A0A0D2IFW3</accession>
<organism evidence="9 10">
    <name type="scientific">Rhinocladiella mackenziei CBS 650.93</name>
    <dbReference type="NCBI Taxonomy" id="1442369"/>
    <lineage>
        <taxon>Eukaryota</taxon>
        <taxon>Fungi</taxon>
        <taxon>Dikarya</taxon>
        <taxon>Ascomycota</taxon>
        <taxon>Pezizomycotina</taxon>
        <taxon>Eurotiomycetes</taxon>
        <taxon>Chaetothyriomycetidae</taxon>
        <taxon>Chaetothyriales</taxon>
        <taxon>Herpotrichiellaceae</taxon>
        <taxon>Rhinocladiella</taxon>
    </lineage>
</organism>
<name>A0A0D2IFW3_9EURO</name>
<dbReference type="GO" id="GO:0016705">
    <property type="term" value="F:oxidoreductase activity, acting on paired donors, with incorporation or reduction of molecular oxygen"/>
    <property type="evidence" value="ECO:0007669"/>
    <property type="project" value="InterPro"/>
</dbReference>
<evidence type="ECO:0000313" key="9">
    <source>
        <dbReference type="EMBL" id="KIX02156.1"/>
    </source>
</evidence>
<protein>
    <submittedName>
        <fullName evidence="9">Rhinocladiella mackenziei CBS 650.93 unplaced genomic scaffold supercont1.6, whole genome shotgun sequence</fullName>
    </submittedName>
</protein>
<dbReference type="HOGENOM" id="CLU_001570_2_3_1"/>
<proteinExistence type="inferred from homology"/>
<dbReference type="OrthoDB" id="1103324at2759"/>
<dbReference type="InterPro" id="IPR002401">
    <property type="entry name" value="Cyt_P450_E_grp-I"/>
</dbReference>
<dbReference type="EMBL" id="KN847480">
    <property type="protein sequence ID" value="KIX02156.1"/>
    <property type="molecule type" value="Genomic_DNA"/>
</dbReference>
<dbReference type="InterPro" id="IPR036396">
    <property type="entry name" value="Cyt_P450_sf"/>
</dbReference>
<dbReference type="Proteomes" id="UP000053617">
    <property type="component" value="Unassembled WGS sequence"/>
</dbReference>
<keyword evidence="4" id="KW-0560">Oxidoreductase</keyword>
<dbReference type="AlphaFoldDB" id="A0A0D2IFW3"/>
<gene>
    <name evidence="9" type="ORF">Z518_08095</name>
</gene>
<dbReference type="PANTHER" id="PTHR46300">
    <property type="entry name" value="P450, PUTATIVE (EUROFUNG)-RELATED-RELATED"/>
    <property type="match status" value="1"/>
</dbReference>
<dbReference type="Pfam" id="PF00067">
    <property type="entry name" value="p450"/>
    <property type="match status" value="1"/>
</dbReference>
<keyword evidence="6" id="KW-0503">Monooxygenase</keyword>
<evidence type="ECO:0000256" key="1">
    <source>
        <dbReference type="ARBA" id="ARBA00001971"/>
    </source>
</evidence>
<keyword evidence="8" id="KW-1133">Transmembrane helix</keyword>
<dbReference type="InterPro" id="IPR050364">
    <property type="entry name" value="Cytochrome_P450_fung"/>
</dbReference>
<evidence type="ECO:0000256" key="3">
    <source>
        <dbReference type="ARBA" id="ARBA00022723"/>
    </source>
</evidence>
<evidence type="ECO:0000256" key="5">
    <source>
        <dbReference type="ARBA" id="ARBA00023004"/>
    </source>
</evidence>
<dbReference type="RefSeq" id="XP_013269292.1">
    <property type="nucleotide sequence ID" value="XM_013413838.1"/>
</dbReference>
<dbReference type="GO" id="GO:0004497">
    <property type="term" value="F:monooxygenase activity"/>
    <property type="evidence" value="ECO:0007669"/>
    <property type="project" value="UniProtKB-KW"/>
</dbReference>